<sequence>MVSIYDLAKNGTLTEVSLHGLAWSETPFFSDKTQLTPLGIAVWNGPVDVARLLFDYKTELNGNRQGLPPISRSRRARFAGRDSKPLVKGCSPKEVIRNCGDKLEEEEYPRTDEPSRLRRAGAISDTQTPFSAVRFQIGRTGADQEGKAFPKGLKDAG</sequence>
<accession>A0AAW0S2M7</accession>
<name>A0AAW0S2M7_9HYPO</name>
<dbReference type="EMBL" id="JAAHCF010000078">
    <property type="protein sequence ID" value="KAK8148653.1"/>
    <property type="molecule type" value="Genomic_DNA"/>
</dbReference>
<keyword evidence="2" id="KW-1185">Reference proteome</keyword>
<evidence type="ECO:0000313" key="2">
    <source>
        <dbReference type="Proteomes" id="UP001397290"/>
    </source>
</evidence>
<proteinExistence type="predicted"/>
<organism evidence="1 2">
    <name type="scientific">Beauveria asiatica</name>
    <dbReference type="NCBI Taxonomy" id="1069075"/>
    <lineage>
        <taxon>Eukaryota</taxon>
        <taxon>Fungi</taxon>
        <taxon>Dikarya</taxon>
        <taxon>Ascomycota</taxon>
        <taxon>Pezizomycotina</taxon>
        <taxon>Sordariomycetes</taxon>
        <taxon>Hypocreomycetidae</taxon>
        <taxon>Hypocreales</taxon>
        <taxon>Cordycipitaceae</taxon>
        <taxon>Beauveria</taxon>
    </lineage>
</organism>
<dbReference type="AlphaFoldDB" id="A0AAW0S2M7"/>
<protein>
    <submittedName>
        <fullName evidence="1">Uncharacterized protein</fullName>
    </submittedName>
</protein>
<gene>
    <name evidence="1" type="ORF">G3M48_009507</name>
</gene>
<comment type="caution">
    <text evidence="1">The sequence shown here is derived from an EMBL/GenBank/DDBJ whole genome shotgun (WGS) entry which is preliminary data.</text>
</comment>
<evidence type="ECO:0000313" key="1">
    <source>
        <dbReference type="EMBL" id="KAK8148653.1"/>
    </source>
</evidence>
<reference evidence="1 2" key="1">
    <citation type="submission" date="2020-02" db="EMBL/GenBank/DDBJ databases">
        <title>Comparative genomics of the hypocrealean fungal genus Beauvera.</title>
        <authorList>
            <person name="Showalter D.N."/>
            <person name="Bushley K.E."/>
            <person name="Rehner S.A."/>
        </authorList>
    </citation>
    <scope>NUCLEOTIDE SEQUENCE [LARGE SCALE GENOMIC DNA]</scope>
    <source>
        <strain evidence="1 2">ARSEF4384</strain>
    </source>
</reference>
<dbReference type="Proteomes" id="UP001397290">
    <property type="component" value="Unassembled WGS sequence"/>
</dbReference>